<dbReference type="InterPro" id="IPR034660">
    <property type="entry name" value="DinB/YfiT-like"/>
</dbReference>
<gene>
    <name evidence="4" type="ORF">JD108_21530</name>
    <name evidence="5" type="ORF">KDJ56_21465</name>
</gene>
<dbReference type="GO" id="GO:0046872">
    <property type="term" value="F:metal ion binding"/>
    <property type="evidence" value="ECO:0007669"/>
    <property type="project" value="UniProtKB-KW"/>
</dbReference>
<comment type="similarity">
    <text evidence="1">Belongs to the DinB family.</text>
</comment>
<evidence type="ECO:0000256" key="2">
    <source>
        <dbReference type="ARBA" id="ARBA00022723"/>
    </source>
</evidence>
<dbReference type="PANTHER" id="PTHR37302:SF3">
    <property type="entry name" value="DAMAGE-INDUCIBLE PROTEIN DINB"/>
    <property type="match status" value="1"/>
</dbReference>
<dbReference type="EMBL" id="CP073708">
    <property type="protein sequence ID" value="QUO41445.1"/>
    <property type="molecule type" value="Genomic_DNA"/>
</dbReference>
<keyword evidence="2 3" id="KW-0479">Metal-binding</keyword>
<evidence type="ECO:0000313" key="5">
    <source>
        <dbReference type="EMBL" id="QUO41445.1"/>
    </source>
</evidence>
<proteinExistence type="inferred from homology"/>
<feature type="binding site" evidence="3">
    <location>
        <position position="48"/>
    </location>
    <ligand>
        <name>a divalent metal cation</name>
        <dbReference type="ChEBI" id="CHEBI:60240"/>
    </ligand>
</feature>
<dbReference type="EMBL" id="CP066308">
    <property type="protein sequence ID" value="QQE74363.1"/>
    <property type="molecule type" value="Genomic_DNA"/>
</dbReference>
<reference evidence="4 6" key="1">
    <citation type="submission" date="2020-12" db="EMBL/GenBank/DDBJ databases">
        <title>strain FJAT-54423T represents a novel species of the genus Brevibacillus.</title>
        <authorList>
            <person name="Tang R."/>
        </authorList>
    </citation>
    <scope>NUCLEOTIDE SEQUENCE [LARGE SCALE GENOMIC DNA]</scope>
    <source>
        <strain evidence="4 6">FJAT-54423</strain>
    </source>
</reference>
<evidence type="ECO:0000313" key="7">
    <source>
        <dbReference type="Proteomes" id="UP000677234"/>
    </source>
</evidence>
<evidence type="ECO:0000313" key="6">
    <source>
        <dbReference type="Proteomes" id="UP000595847"/>
    </source>
</evidence>
<name>A0A7T5EKN5_9BACL</name>
<dbReference type="KEGG" id="bcop:JD108_21530"/>
<dbReference type="Pfam" id="PF07609">
    <property type="entry name" value="DUF1572"/>
    <property type="match status" value="1"/>
</dbReference>
<dbReference type="InterPro" id="IPR011466">
    <property type="entry name" value="DUF1572"/>
</dbReference>
<evidence type="ECO:0000256" key="1">
    <source>
        <dbReference type="ARBA" id="ARBA00008635"/>
    </source>
</evidence>
<dbReference type="Proteomes" id="UP000677234">
    <property type="component" value="Chromosome"/>
</dbReference>
<evidence type="ECO:0000313" key="4">
    <source>
        <dbReference type="EMBL" id="QQE74363.1"/>
    </source>
</evidence>
<dbReference type="SUPFAM" id="SSF109854">
    <property type="entry name" value="DinB/YfiT-like putative metalloenzymes"/>
    <property type="match status" value="1"/>
</dbReference>
<feature type="binding site" evidence="3">
    <location>
        <position position="143"/>
    </location>
    <ligand>
        <name>a divalent metal cation</name>
        <dbReference type="ChEBI" id="CHEBI:60240"/>
    </ligand>
</feature>
<dbReference type="PANTHER" id="PTHR37302">
    <property type="entry name" value="SLR1116 PROTEIN"/>
    <property type="match status" value="1"/>
</dbReference>
<evidence type="ECO:0000256" key="3">
    <source>
        <dbReference type="PIRSR" id="PIRSR607837-1"/>
    </source>
</evidence>
<keyword evidence="7" id="KW-1185">Reference proteome</keyword>
<dbReference type="InterPro" id="IPR007837">
    <property type="entry name" value="DinB"/>
</dbReference>
<sequence>MHLFYKQTLHLLDTELDRIQTAVNRLPEEHLWKKAREGTNSIGNLCLHLAGNEHQNIISGIGQKPFIRERSAEFLAEGGMESSALLTKLRDVREQSRSVLANLSAADLDREVLIVYPPGSGIESYTRTVLELLYHTTSHYSYHTGQIVYMARLLQHMDEHILKWKH</sequence>
<dbReference type="Gene3D" id="1.20.120.450">
    <property type="entry name" value="dinb family like domain"/>
    <property type="match status" value="1"/>
</dbReference>
<reference evidence="5" key="2">
    <citation type="submission" date="2021-04" db="EMBL/GenBank/DDBJ databases">
        <title>Brevibacillus composti FJAT-54423, complete genome.</title>
        <authorList>
            <person name="Tang R."/>
        </authorList>
    </citation>
    <scope>NUCLEOTIDE SEQUENCE</scope>
    <source>
        <strain evidence="5">FJAT-54424</strain>
    </source>
</reference>
<protein>
    <submittedName>
        <fullName evidence="4">DUF1572 family protein</fullName>
    </submittedName>
</protein>
<dbReference type="AlphaFoldDB" id="A0A7T5EKN5"/>
<organism evidence="4 6">
    <name type="scientific">Brevibacillus composti</name>
    <dbReference type="NCBI Taxonomy" id="2796470"/>
    <lineage>
        <taxon>Bacteria</taxon>
        <taxon>Bacillati</taxon>
        <taxon>Bacillota</taxon>
        <taxon>Bacilli</taxon>
        <taxon>Bacillales</taxon>
        <taxon>Paenibacillaceae</taxon>
        <taxon>Brevibacillus</taxon>
    </lineage>
</organism>
<dbReference type="Proteomes" id="UP000595847">
    <property type="component" value="Chromosome"/>
</dbReference>
<accession>A0A7T5EKN5</accession>
<feature type="binding site" evidence="3">
    <location>
        <position position="139"/>
    </location>
    <ligand>
        <name>a divalent metal cation</name>
        <dbReference type="ChEBI" id="CHEBI:60240"/>
    </ligand>
</feature>
<dbReference type="RefSeq" id="WP_198827944.1">
    <property type="nucleotide sequence ID" value="NZ_CP066308.1"/>
</dbReference>